<dbReference type="InterPro" id="IPR001853">
    <property type="entry name" value="DSBA-like_thioredoxin_dom"/>
</dbReference>
<dbReference type="Pfam" id="PF01323">
    <property type="entry name" value="DSBA"/>
    <property type="match status" value="1"/>
</dbReference>
<dbReference type="Proteomes" id="UP000076066">
    <property type="component" value="Chromosome"/>
</dbReference>
<accession>A0A143DB54</accession>
<keyword evidence="5" id="KW-1185">Reference proteome</keyword>
<gene>
    <name evidence="4" type="ORF">AY555_00750</name>
</gene>
<dbReference type="EC" id="5.99.1.4" evidence="1"/>
<comment type="catalytic activity">
    <reaction evidence="1">
        <text>2-hydroxychromene-2-carboxylate = (3E)-4-(2-hydroxyphenyl)-2-oxobut-3-enoate</text>
        <dbReference type="Rhea" id="RHEA:27401"/>
        <dbReference type="ChEBI" id="CHEBI:59350"/>
        <dbReference type="ChEBI" id="CHEBI:59353"/>
        <dbReference type="EC" id="5.99.1.4"/>
    </reaction>
</comment>
<dbReference type="InterPro" id="IPR044087">
    <property type="entry name" value="NahD-like"/>
</dbReference>
<comment type="similarity">
    <text evidence="1">Belongs to the GST superfamily. NadH family.</text>
</comment>
<evidence type="ECO:0000313" key="4">
    <source>
        <dbReference type="EMBL" id="AMW33944.1"/>
    </source>
</evidence>
<dbReference type="PIRSF" id="PIRSF006386">
    <property type="entry name" value="HCCAis_GSTk"/>
    <property type="match status" value="1"/>
</dbReference>
<keyword evidence="1 4" id="KW-0413">Isomerase</keyword>
<dbReference type="Gene3D" id="3.40.30.10">
    <property type="entry name" value="Glutaredoxin"/>
    <property type="match status" value="1"/>
</dbReference>
<dbReference type="GO" id="GO:1901170">
    <property type="term" value="P:naphthalene catabolic process"/>
    <property type="evidence" value="ECO:0007669"/>
    <property type="project" value="InterPro"/>
</dbReference>
<feature type="domain" description="DSBA-like thioredoxin" evidence="3">
    <location>
        <begin position="7"/>
        <end position="197"/>
    </location>
</feature>
<dbReference type="KEGG" id="hjo:AY555_00750"/>
<organism evidence="4 5">
    <name type="scientific">Haematospirillum jordaniae</name>
    <dbReference type="NCBI Taxonomy" id="1549855"/>
    <lineage>
        <taxon>Bacteria</taxon>
        <taxon>Pseudomonadati</taxon>
        <taxon>Pseudomonadota</taxon>
        <taxon>Alphaproteobacteria</taxon>
        <taxon>Rhodospirillales</taxon>
        <taxon>Novispirillaceae</taxon>
        <taxon>Haematospirillum</taxon>
    </lineage>
</organism>
<dbReference type="GO" id="GO:0006749">
    <property type="term" value="P:glutathione metabolic process"/>
    <property type="evidence" value="ECO:0007669"/>
    <property type="project" value="TreeGrafter"/>
</dbReference>
<dbReference type="OrthoDB" id="5244108at2"/>
<feature type="active site" description="Nucleophile" evidence="2">
    <location>
        <position position="15"/>
    </location>
</feature>
<dbReference type="InterPro" id="IPR014440">
    <property type="entry name" value="HCCAis_GSTk"/>
</dbReference>
<dbReference type="GO" id="GO:0004364">
    <property type="term" value="F:glutathione transferase activity"/>
    <property type="evidence" value="ECO:0007669"/>
    <property type="project" value="TreeGrafter"/>
</dbReference>
<dbReference type="InterPro" id="IPR051924">
    <property type="entry name" value="GST_Kappa/NadH"/>
</dbReference>
<reference evidence="4 5" key="1">
    <citation type="submission" date="2016-02" db="EMBL/GenBank/DDBJ databases">
        <title>Complete Genome of H5569, the type strain of the newly described species Haematospirillium jordaniae.</title>
        <authorList>
            <person name="Nicholson A.C."/>
            <person name="Humrighouse B.W."/>
            <person name="Loparov V."/>
            <person name="McQuiston J.R."/>
        </authorList>
    </citation>
    <scope>NUCLEOTIDE SEQUENCE [LARGE SCALE GENOMIC DNA]</scope>
    <source>
        <strain evidence="4 5">H5569</strain>
    </source>
</reference>
<dbReference type="InterPro" id="IPR036249">
    <property type="entry name" value="Thioredoxin-like_sf"/>
</dbReference>
<protein>
    <recommendedName>
        <fullName evidence="1">2-hydroxychromene-2-carboxylate isomerase</fullName>
        <ecNumber evidence="1">5.99.1.4</ecNumber>
    </recommendedName>
</protein>
<dbReference type="RefSeq" id="WP_066132127.1">
    <property type="nucleotide sequence ID" value="NZ_CP014525.1"/>
</dbReference>
<dbReference type="GO" id="GO:0004602">
    <property type="term" value="F:glutathione peroxidase activity"/>
    <property type="evidence" value="ECO:0007669"/>
    <property type="project" value="TreeGrafter"/>
</dbReference>
<proteinExistence type="inferred from homology"/>
<evidence type="ECO:0000259" key="3">
    <source>
        <dbReference type="Pfam" id="PF01323"/>
    </source>
</evidence>
<evidence type="ECO:0000313" key="5">
    <source>
        <dbReference type="Proteomes" id="UP000076066"/>
    </source>
</evidence>
<dbReference type="SUPFAM" id="SSF52833">
    <property type="entry name" value="Thioredoxin-like"/>
    <property type="match status" value="1"/>
</dbReference>
<dbReference type="STRING" id="1549855.AY555_00750"/>
<dbReference type="GO" id="GO:0018845">
    <property type="term" value="F:2-hydroxychromene-2-carboxylate isomerase activity"/>
    <property type="evidence" value="ECO:0007669"/>
    <property type="project" value="UniProtKB-UniRule"/>
</dbReference>
<name>A0A143DB54_9PROT</name>
<dbReference type="GeneID" id="53315685"/>
<evidence type="ECO:0000256" key="1">
    <source>
        <dbReference type="PIRNR" id="PIRNR006386"/>
    </source>
</evidence>
<dbReference type="AlphaFoldDB" id="A0A143DB54"/>
<sequence>MSSKKPVEFWFDFSSPYAYLASAQIEEIADEHGRSVVWRPFLLGAVFKETGAKPNVDNLFKKEYMGRDVPRFARLYEMDFVWPDPFPVSTLIPARIFYWVERYKPEKAADFVGSVFDAFFSRGHNIAEKDVALDVASKIGLDRAVLDDALEESAIKERLKGINDEAVRRKIFGAPVTIVDGEMFWGADRLWMVEEWLQSGGW</sequence>
<dbReference type="EMBL" id="CP014525">
    <property type="protein sequence ID" value="AMW33944.1"/>
    <property type="molecule type" value="Genomic_DNA"/>
</dbReference>
<dbReference type="PANTHER" id="PTHR42943">
    <property type="entry name" value="GLUTATHIONE S-TRANSFERASE KAPPA"/>
    <property type="match status" value="1"/>
</dbReference>
<dbReference type="CDD" id="cd03022">
    <property type="entry name" value="DsbA_HCCA_Iso"/>
    <property type="match status" value="1"/>
</dbReference>
<dbReference type="PANTHER" id="PTHR42943:SF2">
    <property type="entry name" value="GLUTATHIONE S-TRANSFERASE KAPPA 1"/>
    <property type="match status" value="1"/>
</dbReference>
<evidence type="ECO:0000256" key="2">
    <source>
        <dbReference type="PIRSR" id="PIRSR006386-1"/>
    </source>
</evidence>